<dbReference type="AlphaFoldDB" id="A0A3P7KNA9"/>
<dbReference type="EMBL" id="UYRW01013791">
    <property type="protein sequence ID" value="VDN00587.1"/>
    <property type="molecule type" value="Genomic_DNA"/>
</dbReference>
<evidence type="ECO:0000313" key="1">
    <source>
        <dbReference type="EMBL" id="VDN00587.1"/>
    </source>
</evidence>
<keyword evidence="2" id="KW-1185">Reference proteome</keyword>
<accession>A0A3P7KNA9</accession>
<gene>
    <name evidence="1" type="ORF">NOO_LOCUS13154</name>
</gene>
<dbReference type="Proteomes" id="UP000271087">
    <property type="component" value="Unassembled WGS sequence"/>
</dbReference>
<feature type="non-terminal residue" evidence="1">
    <location>
        <position position="1"/>
    </location>
</feature>
<dbReference type="PANTHER" id="PTHR47331">
    <property type="entry name" value="PHD-TYPE DOMAIN-CONTAINING PROTEIN"/>
    <property type="match status" value="1"/>
</dbReference>
<reference evidence="1 2" key="1">
    <citation type="submission" date="2018-08" db="EMBL/GenBank/DDBJ databases">
        <authorList>
            <person name="Laetsch R D."/>
            <person name="Stevens L."/>
            <person name="Kumar S."/>
            <person name="Blaxter L. M."/>
        </authorList>
    </citation>
    <scope>NUCLEOTIDE SEQUENCE [LARGE SCALE GENOMIC DNA]</scope>
</reference>
<name>A0A3P7KNA9_ONCOC</name>
<organism evidence="1 2">
    <name type="scientific">Onchocerca ochengi</name>
    <name type="common">Filarial nematode worm</name>
    <dbReference type="NCBI Taxonomy" id="42157"/>
    <lineage>
        <taxon>Eukaryota</taxon>
        <taxon>Metazoa</taxon>
        <taxon>Ecdysozoa</taxon>
        <taxon>Nematoda</taxon>
        <taxon>Chromadorea</taxon>
        <taxon>Rhabditida</taxon>
        <taxon>Spirurina</taxon>
        <taxon>Spiruromorpha</taxon>
        <taxon>Filarioidea</taxon>
        <taxon>Onchocercidae</taxon>
        <taxon>Onchocerca</taxon>
    </lineage>
</organism>
<protein>
    <submittedName>
        <fullName evidence="1">Uncharacterized protein</fullName>
    </submittedName>
</protein>
<dbReference type="OrthoDB" id="5872779at2759"/>
<sequence>LIGVRAAQFVLKQLDLEPVQVTLWSDSKCVLHWIRNHSRLQPTFTQNRVEDIRNANFSFRYIPSDCNPVDIATRGLFLSKLGNYQQWWKGPKWLAGDQCDWPLREFNFKENDEEVNVIAKALKSTIARGSLRLLDASRFSKWTKLIRTTIWILKFINSITKERILWLQSLSKKKGDFTAEDYRVAVMLLIKEAQTGGITEEEINK</sequence>
<evidence type="ECO:0000313" key="2">
    <source>
        <dbReference type="Proteomes" id="UP000271087"/>
    </source>
</evidence>
<proteinExistence type="predicted"/>